<evidence type="ECO:0000256" key="3">
    <source>
        <dbReference type="ARBA" id="ARBA00022989"/>
    </source>
</evidence>
<feature type="domain" description="Yip1" evidence="6">
    <location>
        <begin position="7"/>
        <end position="181"/>
    </location>
</feature>
<evidence type="ECO:0000256" key="2">
    <source>
        <dbReference type="ARBA" id="ARBA00022692"/>
    </source>
</evidence>
<accession>A0A244CVP1</accession>
<comment type="caution">
    <text evidence="7">The sequence shown here is derived from an EMBL/GenBank/DDBJ whole genome shotgun (WGS) entry which is preliminary data.</text>
</comment>
<evidence type="ECO:0000259" key="6">
    <source>
        <dbReference type="Pfam" id="PF04893"/>
    </source>
</evidence>
<keyword evidence="2 5" id="KW-0812">Transmembrane</keyword>
<comment type="subcellular location">
    <subcellularLocation>
        <location evidence="1">Membrane</location>
        <topology evidence="1">Multi-pass membrane protein</topology>
    </subcellularLocation>
</comment>
<evidence type="ECO:0000256" key="1">
    <source>
        <dbReference type="ARBA" id="ARBA00004141"/>
    </source>
</evidence>
<keyword evidence="8" id="KW-1185">Reference proteome</keyword>
<sequence length="198" mass="21910">MILNHLWGIYAHPKEEWHSIDDRHESFKYSLSHILLIALIPSVMGYFSAVYLGWSIGAGKDIFLTESSAAFIAIAMYFALIAGVFALAYLALWMAQTFGASPTYTQTLELSAYTATPIFMAGFAAFYPELWFIVCVGLVALAYSVYLLYTGVPILMHIPEERGFIYASSVVTSGLILLVIILALTAMMWTSGYAPIFT</sequence>
<organism evidence="7 8">
    <name type="scientific">Pseudoalteromonas ulvae</name>
    <dbReference type="NCBI Taxonomy" id="107327"/>
    <lineage>
        <taxon>Bacteria</taxon>
        <taxon>Pseudomonadati</taxon>
        <taxon>Pseudomonadota</taxon>
        <taxon>Gammaproteobacteria</taxon>
        <taxon>Alteromonadales</taxon>
        <taxon>Pseudoalteromonadaceae</taxon>
        <taxon>Pseudoalteromonas</taxon>
    </lineage>
</organism>
<dbReference type="Proteomes" id="UP000194841">
    <property type="component" value="Unassembled WGS sequence"/>
</dbReference>
<dbReference type="InterPro" id="IPR006977">
    <property type="entry name" value="Yip1_dom"/>
</dbReference>
<feature type="transmembrane region" description="Helical" evidence="5">
    <location>
        <begin position="164"/>
        <end position="189"/>
    </location>
</feature>
<feature type="transmembrane region" description="Helical" evidence="5">
    <location>
        <begin position="131"/>
        <end position="152"/>
    </location>
</feature>
<evidence type="ECO:0000256" key="5">
    <source>
        <dbReference type="SAM" id="Phobius"/>
    </source>
</evidence>
<feature type="transmembrane region" description="Helical" evidence="5">
    <location>
        <begin position="69"/>
        <end position="95"/>
    </location>
</feature>
<feature type="transmembrane region" description="Helical" evidence="5">
    <location>
        <begin position="34"/>
        <end position="57"/>
    </location>
</feature>
<reference evidence="7 8" key="1">
    <citation type="submission" date="2017-02" db="EMBL/GenBank/DDBJ databases">
        <title>Pseudoalteromonas ulvae TC14 Genome.</title>
        <authorList>
            <person name="Molmeret M."/>
        </authorList>
    </citation>
    <scope>NUCLEOTIDE SEQUENCE [LARGE SCALE GENOMIC DNA]</scope>
    <source>
        <strain evidence="7">TC14</strain>
    </source>
</reference>
<evidence type="ECO:0000313" key="8">
    <source>
        <dbReference type="Proteomes" id="UP000194841"/>
    </source>
</evidence>
<dbReference type="Pfam" id="PF04893">
    <property type="entry name" value="Yip1"/>
    <property type="match status" value="1"/>
</dbReference>
<dbReference type="EMBL" id="MWPV01000001">
    <property type="protein sequence ID" value="OUL59496.1"/>
    <property type="molecule type" value="Genomic_DNA"/>
</dbReference>
<name>A0A244CVP1_PSEDV</name>
<evidence type="ECO:0000256" key="4">
    <source>
        <dbReference type="ARBA" id="ARBA00023136"/>
    </source>
</evidence>
<gene>
    <name evidence="7" type="ORF">B1199_04310</name>
</gene>
<protein>
    <recommendedName>
        <fullName evidence="6">Yip1 domain-containing protein</fullName>
    </recommendedName>
</protein>
<dbReference type="OrthoDB" id="9808452at2"/>
<proteinExistence type="predicted"/>
<keyword evidence="3 5" id="KW-1133">Transmembrane helix</keyword>
<dbReference type="GO" id="GO:0016020">
    <property type="term" value="C:membrane"/>
    <property type="evidence" value="ECO:0007669"/>
    <property type="project" value="UniProtKB-SubCell"/>
</dbReference>
<keyword evidence="4 5" id="KW-0472">Membrane</keyword>
<dbReference type="AlphaFoldDB" id="A0A244CVP1"/>
<dbReference type="RefSeq" id="WP_086742886.1">
    <property type="nucleotide sequence ID" value="NZ_MWPV01000001.1"/>
</dbReference>
<evidence type="ECO:0000313" key="7">
    <source>
        <dbReference type="EMBL" id="OUL59496.1"/>
    </source>
</evidence>